<dbReference type="PROSITE" id="PS50178">
    <property type="entry name" value="ZF_FYVE"/>
    <property type="match status" value="1"/>
</dbReference>
<dbReference type="Proteomes" id="UP000008068">
    <property type="component" value="Unassembled WGS sequence"/>
</dbReference>
<feature type="region of interest" description="Disordered" evidence="15">
    <location>
        <begin position="901"/>
        <end position="933"/>
    </location>
</feature>
<proteinExistence type="inferred from homology"/>
<dbReference type="GO" id="GO:1901098">
    <property type="term" value="P:positive regulation of autophagosome maturation"/>
    <property type="evidence" value="ECO:0007669"/>
    <property type="project" value="EnsemblMetazoa"/>
</dbReference>
<dbReference type="GO" id="GO:0005737">
    <property type="term" value="C:cytoplasm"/>
    <property type="evidence" value="ECO:0007669"/>
    <property type="project" value="EnsemblMetazoa"/>
</dbReference>
<evidence type="ECO:0000256" key="7">
    <source>
        <dbReference type="ARBA" id="ARBA00022833"/>
    </source>
</evidence>
<dbReference type="EC" id="3.1.3.95" evidence="3"/>
<evidence type="ECO:0000256" key="6">
    <source>
        <dbReference type="ARBA" id="ARBA00022801"/>
    </source>
</evidence>
<dbReference type="CDD" id="cd00065">
    <property type="entry name" value="FYVE_like_SF"/>
    <property type="match status" value="1"/>
</dbReference>
<evidence type="ECO:0000259" key="16">
    <source>
        <dbReference type="PROSITE" id="PS50178"/>
    </source>
</evidence>
<dbReference type="GO" id="GO:0034594">
    <property type="term" value="F:phosphatidylinositol trisphosphate phosphatase activity"/>
    <property type="evidence" value="ECO:0007669"/>
    <property type="project" value="EnsemblMetazoa"/>
</dbReference>
<dbReference type="GO" id="GO:0046856">
    <property type="term" value="P:phosphatidylinositol dephosphorylation"/>
    <property type="evidence" value="ECO:0007669"/>
    <property type="project" value="TreeGrafter"/>
</dbReference>
<dbReference type="InterPro" id="IPR000306">
    <property type="entry name" value="Znf_FYVE"/>
</dbReference>
<evidence type="ECO:0000313" key="18">
    <source>
        <dbReference type="EMBL" id="EGT53192.1"/>
    </source>
</evidence>
<keyword evidence="14" id="KW-0175">Coiled coil</keyword>
<comment type="subcellular location">
    <subcellularLocation>
        <location evidence="1">Membrane</location>
    </subcellularLocation>
</comment>
<feature type="compositionally biased region" description="Basic and acidic residues" evidence="15">
    <location>
        <begin position="19"/>
        <end position="28"/>
    </location>
</feature>
<dbReference type="STRING" id="135651.G0N5C6"/>
<dbReference type="PROSITE" id="PS51339">
    <property type="entry name" value="PPASE_MYOTUBULARIN"/>
    <property type="match status" value="1"/>
</dbReference>
<dbReference type="Gene3D" id="3.30.40.10">
    <property type="entry name" value="Zinc/RING finger domain, C3HC4 (zinc finger)"/>
    <property type="match status" value="1"/>
</dbReference>
<evidence type="ECO:0000313" key="19">
    <source>
        <dbReference type="Proteomes" id="UP000008068"/>
    </source>
</evidence>
<keyword evidence="4" id="KW-0479">Metal-binding</keyword>
<evidence type="ECO:0000256" key="9">
    <source>
        <dbReference type="ARBA" id="ARBA00023136"/>
    </source>
</evidence>
<dbReference type="InterPro" id="IPR010569">
    <property type="entry name" value="Myotubularin-like_Pase_dom"/>
</dbReference>
<dbReference type="GO" id="GO:0016020">
    <property type="term" value="C:membrane"/>
    <property type="evidence" value="ECO:0007669"/>
    <property type="project" value="UniProtKB-SubCell"/>
</dbReference>
<dbReference type="GO" id="GO:0008270">
    <property type="term" value="F:zinc ion binding"/>
    <property type="evidence" value="ECO:0007669"/>
    <property type="project" value="UniProtKB-KW"/>
</dbReference>
<evidence type="ECO:0000256" key="5">
    <source>
        <dbReference type="ARBA" id="ARBA00022771"/>
    </source>
</evidence>
<evidence type="ECO:0000256" key="14">
    <source>
        <dbReference type="SAM" id="Coils"/>
    </source>
</evidence>
<feature type="coiled-coil region" evidence="14">
    <location>
        <begin position="744"/>
        <end position="779"/>
    </location>
</feature>
<keyword evidence="9" id="KW-0472">Membrane</keyword>
<dbReference type="OrthoDB" id="271628at2759"/>
<evidence type="ECO:0000256" key="3">
    <source>
        <dbReference type="ARBA" id="ARBA00012903"/>
    </source>
</evidence>
<dbReference type="InParanoid" id="G0N5C6"/>
<dbReference type="SUPFAM" id="SSF52799">
    <property type="entry name" value="(Phosphotyrosine protein) phosphatases II"/>
    <property type="match status" value="1"/>
</dbReference>
<sequence>MEIPKESERTGTAAIDIGGARRGDRLDSDPANADMSYIASPSNNIGTSFVHLSPETGGGTTNGNVREAKATVHEDNCSFLNHQRQSMTVLEEESESQNMRISLTEVVMLPGEDRARLPCGTVEWPIVGGLIFLTNYRVVVALNNPDDTKRYLVFPLQEIEQVDFAPPEAINLQMKGGRVFRIMFPPEKNSDAPLIHKLINTAFQRLNRHITSLYLSKPQEWTSNGTDNPMQSLNVFAWKFSEAVDELEKKGELPSWLKRSDSIANEITHIDFNRLGMSEHFQITSVNEDFEVCPTYPEKIIIPKGITDDEVKAGAKYRSISRFPAVVWRCQKTRAVLLRSSQPQVGILAWRNSTDEKIIEEAVKASRIEGEEKKQFIIMDARGYTSAFANRARSGGFENTEYYQQAKLEFLGLPNIHTVRTAFAHVRSMLHSQVPTEQLLTTLQSTGWLSNLSSLLVQSANCADHLSKGHSVLVHCSDGWDRTTQVTTLAKIILDEHYRTIEGFEQLIRRDWIAFGHKLYDRQQIGVSGWGEGGERSPIFLQFLEAVRHLQREQPTLFQFSHAYLIKLAKHAYSGLFGTFIFNSHKERREATEKWNGTLVDIWRFIGAHNEEFVNQAYDEKYIGPMKPVNLSVIKLHVWHEVFADEGEGHTLIYNKEERPSSGCSTPMAASAAGNMVKSKSSESINSLNVDGSLKDNHQERFASACSPSTVSADTSLPMSTSFHQQSIHQCAVSGIAAIDSDGLIRFEDDVQAMLRKKNKAKEEAIRLRDQQIEELRKRAIMEKNLASPGQSLCHPESDTETTSTRLERAMSDLSMVDPEKELPNFRPNTTWETAATNCRLCDKEFVKMSVYTEDRQHHCRNCGRVVCEECSKHRYAVIEEGQSVQKRVCDICYESMHEPEGRINSDPNSTTIQSSSSTVNQNDPGSVNCSDNRENLDLAVSNVVLKTEEADGPIKEADGPIKEADGPIKEAGSPTKKNVSPKKALAKGLQKLKKTIFGKKKEFDVPVAQSPPPEHDLDL</sequence>
<reference evidence="19" key="1">
    <citation type="submission" date="2011-07" db="EMBL/GenBank/DDBJ databases">
        <authorList>
            <consortium name="Caenorhabditis brenneri Sequencing and Analysis Consortium"/>
            <person name="Wilson R.K."/>
        </authorList>
    </citation>
    <scope>NUCLEOTIDE SEQUENCE [LARGE SCALE GENOMIC DNA]</scope>
    <source>
        <strain evidence="19">PB2801</strain>
    </source>
</reference>
<dbReference type="eggNOG" id="KOG1089">
    <property type="taxonomic scope" value="Eukaryota"/>
</dbReference>
<evidence type="ECO:0000256" key="4">
    <source>
        <dbReference type="ARBA" id="ARBA00022723"/>
    </source>
</evidence>
<dbReference type="InterPro" id="IPR011011">
    <property type="entry name" value="Znf_FYVE_PHD"/>
</dbReference>
<dbReference type="FunFam" id="3.30.40.10:FF:000105">
    <property type="entry name" value="WD repeat and FYVE domain-containing protein 2"/>
    <property type="match status" value="1"/>
</dbReference>
<dbReference type="InterPro" id="IPR013083">
    <property type="entry name" value="Znf_RING/FYVE/PHD"/>
</dbReference>
<dbReference type="SUPFAM" id="SSF57903">
    <property type="entry name" value="FYVE/PHD zinc finger"/>
    <property type="match status" value="1"/>
</dbReference>
<dbReference type="SMART" id="SM00064">
    <property type="entry name" value="FYVE"/>
    <property type="match status" value="1"/>
</dbReference>
<dbReference type="InterPro" id="IPR016130">
    <property type="entry name" value="Tyr_Pase_AS"/>
</dbReference>
<dbReference type="InterPro" id="IPR029021">
    <property type="entry name" value="Prot-tyrosine_phosphatase-like"/>
</dbReference>
<keyword evidence="6" id="KW-0378">Hydrolase</keyword>
<feature type="compositionally biased region" description="Polar residues" evidence="15">
    <location>
        <begin position="906"/>
        <end position="931"/>
    </location>
</feature>
<dbReference type="GO" id="GO:0046662">
    <property type="term" value="P:regulation of egg-laying behavior"/>
    <property type="evidence" value="ECO:0007669"/>
    <property type="project" value="EnsemblMetazoa"/>
</dbReference>
<dbReference type="GO" id="GO:1901075">
    <property type="term" value="P:negative regulation of engulfment of apoptotic cell"/>
    <property type="evidence" value="ECO:0007669"/>
    <property type="project" value="EnsemblMetazoa"/>
</dbReference>
<evidence type="ECO:0000256" key="11">
    <source>
        <dbReference type="PIRSR" id="PIRSR630564-1"/>
    </source>
</evidence>
<dbReference type="PROSITE" id="PS00383">
    <property type="entry name" value="TYR_PHOSPHATASE_1"/>
    <property type="match status" value="1"/>
</dbReference>
<dbReference type="AlphaFoldDB" id="G0N5C6"/>
<dbReference type="Pfam" id="PF01363">
    <property type="entry name" value="FYVE"/>
    <property type="match status" value="1"/>
</dbReference>
<dbReference type="HOGENOM" id="CLU_313578_0_0_1"/>
<keyword evidence="19" id="KW-1185">Reference proteome</keyword>
<evidence type="ECO:0000256" key="2">
    <source>
        <dbReference type="ARBA" id="ARBA00007471"/>
    </source>
</evidence>
<dbReference type="GO" id="GO:0016312">
    <property type="term" value="F:inositol bisphosphate phosphatase activity"/>
    <property type="evidence" value="ECO:0007669"/>
    <property type="project" value="EnsemblMetazoa"/>
</dbReference>
<name>G0N5C6_CAEBE</name>
<organism evidence="19">
    <name type="scientific">Caenorhabditis brenneri</name>
    <name type="common">Nematode worm</name>
    <dbReference type="NCBI Taxonomy" id="135651"/>
    <lineage>
        <taxon>Eukaryota</taxon>
        <taxon>Metazoa</taxon>
        <taxon>Ecdysozoa</taxon>
        <taxon>Nematoda</taxon>
        <taxon>Chromadorea</taxon>
        <taxon>Rhabditida</taxon>
        <taxon>Rhabditina</taxon>
        <taxon>Rhabditomorpha</taxon>
        <taxon>Rhabditoidea</taxon>
        <taxon>Rhabditidae</taxon>
        <taxon>Peloderinae</taxon>
        <taxon>Caenorhabditis</taxon>
    </lineage>
</organism>
<dbReference type="FunCoup" id="G0N5C6">
    <property type="interactions" value="3434"/>
</dbReference>
<dbReference type="GO" id="GO:0040011">
    <property type="term" value="P:locomotion"/>
    <property type="evidence" value="ECO:0007669"/>
    <property type="project" value="EnsemblMetazoa"/>
</dbReference>
<evidence type="ECO:0000256" key="1">
    <source>
        <dbReference type="ARBA" id="ARBA00004370"/>
    </source>
</evidence>
<evidence type="ECO:0000256" key="13">
    <source>
        <dbReference type="PROSITE-ProRule" id="PRU00091"/>
    </source>
</evidence>
<protein>
    <recommendedName>
        <fullName evidence="3">phosphatidylinositol-3,5-bisphosphate 3-phosphatase</fullName>
        <ecNumber evidence="3">3.1.3.95</ecNumber>
    </recommendedName>
    <alternativeName>
        <fullName evidence="10">Phosphatidylinositol-3,5-bisphosphate 3-phosphatase</fullName>
    </alternativeName>
</protein>
<dbReference type="InterPro" id="IPR017455">
    <property type="entry name" value="Znf_FYVE-rel"/>
</dbReference>
<keyword evidence="7" id="KW-0862">Zinc</keyword>
<dbReference type="InterPro" id="IPR003595">
    <property type="entry name" value="Tyr_Pase_cat"/>
</dbReference>
<evidence type="ECO:0000256" key="10">
    <source>
        <dbReference type="ARBA" id="ARBA00032571"/>
    </source>
</evidence>
<dbReference type="GO" id="GO:0004438">
    <property type="term" value="F:phosphatidylinositol-3-phosphate phosphatase activity"/>
    <property type="evidence" value="ECO:0007669"/>
    <property type="project" value="EnsemblMetazoa"/>
</dbReference>
<dbReference type="OMA" id="FENTEYY"/>
<accession>G0N5C6</accession>
<feature type="active site" description="Phosphocysteine intermediate" evidence="11">
    <location>
        <position position="476"/>
    </location>
</feature>
<dbReference type="GO" id="GO:0042594">
    <property type="term" value="P:response to starvation"/>
    <property type="evidence" value="ECO:0007669"/>
    <property type="project" value="EnsemblMetazoa"/>
</dbReference>
<feature type="compositionally biased region" description="Basic and acidic residues" evidence="15">
    <location>
        <begin position="950"/>
        <end position="969"/>
    </location>
</feature>
<dbReference type="Pfam" id="PF06602">
    <property type="entry name" value="Myotub-related"/>
    <property type="match status" value="1"/>
</dbReference>
<dbReference type="GO" id="GO:0008340">
    <property type="term" value="P:determination of adult lifespan"/>
    <property type="evidence" value="ECO:0007669"/>
    <property type="project" value="EnsemblMetazoa"/>
</dbReference>
<comment type="similarity">
    <text evidence="2">Belongs to the protein-tyrosine phosphatase family. Non-receptor class myotubularin subfamily.</text>
</comment>
<dbReference type="CDD" id="cd14507">
    <property type="entry name" value="PTP-MTM-like"/>
    <property type="match status" value="1"/>
</dbReference>
<dbReference type="PANTHER" id="PTHR10807">
    <property type="entry name" value="MYOTUBULARIN-RELATED"/>
    <property type="match status" value="1"/>
</dbReference>
<dbReference type="GO" id="GO:0052629">
    <property type="term" value="F:phosphatidylinositol-3,5-bisphosphate 3-phosphatase activity"/>
    <property type="evidence" value="ECO:0007669"/>
    <property type="project" value="UniProtKB-EC"/>
</dbReference>
<feature type="domain" description="FYVE-type" evidence="16">
    <location>
        <begin position="833"/>
        <end position="898"/>
    </location>
</feature>
<evidence type="ECO:0000259" key="17">
    <source>
        <dbReference type="PROSITE" id="PS51339"/>
    </source>
</evidence>
<dbReference type="InterPro" id="IPR030564">
    <property type="entry name" value="Myotubularin"/>
</dbReference>
<evidence type="ECO:0000256" key="12">
    <source>
        <dbReference type="PIRSR" id="PIRSR630564-2"/>
    </source>
</evidence>
<dbReference type="GO" id="GO:0045807">
    <property type="term" value="P:positive regulation of endocytosis"/>
    <property type="evidence" value="ECO:0007669"/>
    <property type="project" value="EnsemblMetazoa"/>
</dbReference>
<gene>
    <name evidence="18" type="primary">Cbn-mtm-3</name>
    <name evidence="18" type="ORF">CAEBREN_25856</name>
</gene>
<feature type="domain" description="Myotubularin phosphatase" evidence="17">
    <location>
        <begin position="237"/>
        <end position="643"/>
    </location>
</feature>
<dbReference type="SMART" id="SM00404">
    <property type="entry name" value="PTPc_motif"/>
    <property type="match status" value="1"/>
</dbReference>
<dbReference type="EMBL" id="GL379840">
    <property type="protein sequence ID" value="EGT53192.1"/>
    <property type="molecule type" value="Genomic_DNA"/>
</dbReference>
<feature type="region of interest" description="Disordered" evidence="15">
    <location>
        <begin position="950"/>
        <end position="985"/>
    </location>
</feature>
<feature type="binding site" evidence="12">
    <location>
        <begin position="415"/>
        <end position="416"/>
    </location>
    <ligand>
        <name>substrate</name>
    </ligand>
</feature>
<keyword evidence="5 13" id="KW-0863">Zinc-finger</keyword>
<feature type="region of interest" description="Disordered" evidence="15">
    <location>
        <begin position="1"/>
        <end position="28"/>
    </location>
</feature>
<dbReference type="PANTHER" id="PTHR10807:SF129">
    <property type="entry name" value="MYOTUBULARIN-RELATED PROTEIN 3"/>
    <property type="match status" value="1"/>
</dbReference>
<keyword evidence="8" id="KW-0443">Lipid metabolism</keyword>
<evidence type="ECO:0000256" key="15">
    <source>
        <dbReference type="SAM" id="MobiDB-lite"/>
    </source>
</evidence>
<feature type="binding site" evidence="12">
    <location>
        <begin position="476"/>
        <end position="482"/>
    </location>
    <ligand>
        <name>substrate</name>
    </ligand>
</feature>
<evidence type="ECO:0000256" key="8">
    <source>
        <dbReference type="ARBA" id="ARBA00023098"/>
    </source>
</evidence>